<keyword evidence="2 5" id="KW-0808">Transferase</keyword>
<evidence type="ECO:0000256" key="4">
    <source>
        <dbReference type="ARBA" id="ARBA00023315"/>
    </source>
</evidence>
<comment type="caution">
    <text evidence="7">The sequence shown here is derived from an EMBL/GenBank/DDBJ whole genome shotgun (WGS) entry which is preliminary data.</text>
</comment>
<dbReference type="InterPro" id="IPR039369">
    <property type="entry name" value="LacA-like"/>
</dbReference>
<dbReference type="PANTHER" id="PTHR43017:SF1">
    <property type="entry name" value="ACETYLTRANSFERASE YJL218W-RELATED"/>
    <property type="match status" value="1"/>
</dbReference>
<dbReference type="PANTHER" id="PTHR43017">
    <property type="entry name" value="GALACTOSIDE O-ACETYLTRANSFERASE"/>
    <property type="match status" value="1"/>
</dbReference>
<dbReference type="Gene3D" id="2.160.10.10">
    <property type="entry name" value="Hexapeptide repeat proteins"/>
    <property type="match status" value="1"/>
</dbReference>
<evidence type="ECO:0000256" key="1">
    <source>
        <dbReference type="ARBA" id="ARBA00007274"/>
    </source>
</evidence>
<evidence type="ECO:0000256" key="5">
    <source>
        <dbReference type="RuleBase" id="RU367021"/>
    </source>
</evidence>
<dbReference type="InterPro" id="IPR024688">
    <property type="entry name" value="Mac_dom"/>
</dbReference>
<dbReference type="EC" id="2.3.1.-" evidence="5"/>
<proteinExistence type="inferred from homology"/>
<evidence type="ECO:0000259" key="6">
    <source>
        <dbReference type="SMART" id="SM01266"/>
    </source>
</evidence>
<evidence type="ECO:0000313" key="7">
    <source>
        <dbReference type="EMBL" id="GAT17791.1"/>
    </source>
</evidence>
<reference evidence="7 8" key="1">
    <citation type="submission" date="2015-11" db="EMBL/GenBank/DDBJ databases">
        <title>Draft genome sequences of new species of the genus Lactobacillus isolated from orchardgrass silage.</title>
        <authorList>
            <person name="Tohno M."/>
            <person name="Tanizawa Y."/>
            <person name="Arita M."/>
        </authorList>
    </citation>
    <scope>NUCLEOTIDE SEQUENCE [LARGE SCALE GENOMIC DNA]</scope>
    <source>
        <strain evidence="7 8">IWT126</strain>
    </source>
</reference>
<sequence>MATEREKMTAGEPYDELDGELTARRDYMRQQLEEINHITDNQNRNDRFKALIADTGDNFFVETSFKFDYGFNIHLGDHFYANYDVTMLDTCPITIGPYAWIGPNCGFYTPIHPLDPVLRRDADVELGAPITIGHSVWMGGGVIILPGVTLGDNVVVGAGSVVTKSFGDNVVIAGNPARVIKPVPKHSDK</sequence>
<dbReference type="InterPro" id="IPR001451">
    <property type="entry name" value="Hexapep"/>
</dbReference>
<dbReference type="OrthoDB" id="9812571at2"/>
<dbReference type="CDD" id="cd03357">
    <property type="entry name" value="LbH_MAT_GAT"/>
    <property type="match status" value="1"/>
</dbReference>
<dbReference type="AlphaFoldDB" id="A0A1Z5H3N7"/>
<protein>
    <recommendedName>
        <fullName evidence="5">Acetyltransferase</fullName>
        <ecNumber evidence="5">2.3.1.-</ecNumber>
    </recommendedName>
</protein>
<keyword evidence="8" id="KW-1185">Reference proteome</keyword>
<dbReference type="RefSeq" id="WP_054653597.1">
    <property type="nucleotide sequence ID" value="NZ_BBFL01000001.1"/>
</dbReference>
<dbReference type="InterPro" id="IPR011004">
    <property type="entry name" value="Trimer_LpxA-like_sf"/>
</dbReference>
<feature type="domain" description="Maltose/galactoside acetyltransferase" evidence="6">
    <location>
        <begin position="5"/>
        <end position="57"/>
    </location>
</feature>
<keyword evidence="3" id="KW-0677">Repeat</keyword>
<accession>A0A1Z5H3N7</accession>
<dbReference type="Proteomes" id="UP000198402">
    <property type="component" value="Unassembled WGS sequence"/>
</dbReference>
<evidence type="ECO:0000313" key="8">
    <source>
        <dbReference type="Proteomes" id="UP000198402"/>
    </source>
</evidence>
<dbReference type="GO" id="GO:0008870">
    <property type="term" value="F:galactoside O-acetyltransferase activity"/>
    <property type="evidence" value="ECO:0007669"/>
    <property type="project" value="TreeGrafter"/>
</dbReference>
<gene>
    <name evidence="7" type="ORF">IWT126_00047</name>
</gene>
<evidence type="ECO:0000256" key="3">
    <source>
        <dbReference type="ARBA" id="ARBA00022737"/>
    </source>
</evidence>
<dbReference type="Pfam" id="PF12464">
    <property type="entry name" value="Mac"/>
    <property type="match status" value="1"/>
</dbReference>
<dbReference type="Pfam" id="PF00132">
    <property type="entry name" value="Hexapep"/>
    <property type="match status" value="1"/>
</dbReference>
<dbReference type="SMART" id="SM01266">
    <property type="entry name" value="Mac"/>
    <property type="match status" value="1"/>
</dbReference>
<dbReference type="SUPFAM" id="SSF51161">
    <property type="entry name" value="Trimeric LpxA-like enzymes"/>
    <property type="match status" value="1"/>
</dbReference>
<evidence type="ECO:0000256" key="2">
    <source>
        <dbReference type="ARBA" id="ARBA00022679"/>
    </source>
</evidence>
<comment type="similarity">
    <text evidence="1 5">Belongs to the transferase hexapeptide repeat family.</text>
</comment>
<name>A0A1Z5H3N7_9LACO</name>
<dbReference type="STRING" id="1302250.GCA_001313225_00068"/>
<keyword evidence="4 5" id="KW-0012">Acyltransferase</keyword>
<organism evidence="7 8">
    <name type="scientific">Secundilactobacillus silagei JCM 19001</name>
    <dbReference type="NCBI Taxonomy" id="1302250"/>
    <lineage>
        <taxon>Bacteria</taxon>
        <taxon>Bacillati</taxon>
        <taxon>Bacillota</taxon>
        <taxon>Bacilli</taxon>
        <taxon>Lactobacillales</taxon>
        <taxon>Lactobacillaceae</taxon>
        <taxon>Secundilactobacillus</taxon>
    </lineage>
</organism>
<dbReference type="EMBL" id="BCMG01000001">
    <property type="protein sequence ID" value="GAT17791.1"/>
    <property type="molecule type" value="Genomic_DNA"/>
</dbReference>